<keyword evidence="3" id="KW-0408">Iron</keyword>
<organism evidence="4 5">
    <name type="scientific">Arachis duranensis</name>
    <name type="common">Wild peanut</name>
    <dbReference type="NCBI Taxonomy" id="130453"/>
    <lineage>
        <taxon>Eukaryota</taxon>
        <taxon>Viridiplantae</taxon>
        <taxon>Streptophyta</taxon>
        <taxon>Embryophyta</taxon>
        <taxon>Tracheophyta</taxon>
        <taxon>Spermatophyta</taxon>
        <taxon>Magnoliopsida</taxon>
        <taxon>eudicotyledons</taxon>
        <taxon>Gunneridae</taxon>
        <taxon>Pentapetalae</taxon>
        <taxon>rosids</taxon>
        <taxon>fabids</taxon>
        <taxon>Fabales</taxon>
        <taxon>Fabaceae</taxon>
        <taxon>Papilionoideae</taxon>
        <taxon>50 kb inversion clade</taxon>
        <taxon>dalbergioids sensu lato</taxon>
        <taxon>Dalbergieae</taxon>
        <taxon>Pterocarpus clade</taxon>
        <taxon>Arachis</taxon>
    </lineage>
</organism>
<accession>A0A9C6TM85</accession>
<sequence length="139" mass="15211">MTKRQEVSSQEAIETKNLASDIADISIKEKSSSSPTTSCYQDGGFLWNDDFANNSDSIKEDKVGSLSFTVTSATSCQPNELNKKSVMSDGMNSIQRSPELKSPVAKPAARTKLPFEKGYSQMNWLKLTRTHPDLAGSLT</sequence>
<dbReference type="PANTHER" id="PTHR46237">
    <property type="entry name" value="CYTOCHROME B5 REDUCTASE 4 FAMILY MEMBER"/>
    <property type="match status" value="1"/>
</dbReference>
<keyword evidence="2" id="KW-0479">Metal-binding</keyword>
<dbReference type="GO" id="GO:0005737">
    <property type="term" value="C:cytoplasm"/>
    <property type="evidence" value="ECO:0007669"/>
    <property type="project" value="TreeGrafter"/>
</dbReference>
<name>A0A9C6TM85_ARADU</name>
<dbReference type="PANTHER" id="PTHR46237:SF1">
    <property type="entry name" value="CYTOCHROME B5 REDUCTASE 4"/>
    <property type="match status" value="1"/>
</dbReference>
<gene>
    <name evidence="5" type="primary">LOC127739636</name>
</gene>
<evidence type="ECO:0000256" key="1">
    <source>
        <dbReference type="ARBA" id="ARBA00022617"/>
    </source>
</evidence>
<evidence type="ECO:0000256" key="2">
    <source>
        <dbReference type="ARBA" id="ARBA00022723"/>
    </source>
</evidence>
<dbReference type="GO" id="GO:0004128">
    <property type="term" value="F:cytochrome-b5 reductase activity, acting on NAD(P)H"/>
    <property type="evidence" value="ECO:0007669"/>
    <property type="project" value="TreeGrafter"/>
</dbReference>
<evidence type="ECO:0000313" key="4">
    <source>
        <dbReference type="Proteomes" id="UP000515211"/>
    </source>
</evidence>
<dbReference type="GO" id="GO:0020037">
    <property type="term" value="F:heme binding"/>
    <property type="evidence" value="ECO:0007669"/>
    <property type="project" value="TreeGrafter"/>
</dbReference>
<keyword evidence="1" id="KW-0349">Heme</keyword>
<dbReference type="RefSeq" id="XP_052111608.1">
    <property type="nucleotide sequence ID" value="XM_052255648.1"/>
</dbReference>
<reference evidence="4" key="1">
    <citation type="journal article" date="2016" name="Nat. Genet.">
        <title>The genome sequences of Arachis duranensis and Arachis ipaensis, the diploid ancestors of cultivated peanut.</title>
        <authorList>
            <person name="Bertioli D.J."/>
            <person name="Cannon S.B."/>
            <person name="Froenicke L."/>
            <person name="Huang G."/>
            <person name="Farmer A.D."/>
            <person name="Cannon E.K."/>
            <person name="Liu X."/>
            <person name="Gao D."/>
            <person name="Clevenger J."/>
            <person name="Dash S."/>
            <person name="Ren L."/>
            <person name="Moretzsohn M.C."/>
            <person name="Shirasawa K."/>
            <person name="Huang W."/>
            <person name="Vidigal B."/>
            <person name="Abernathy B."/>
            <person name="Chu Y."/>
            <person name="Niederhuth C.E."/>
            <person name="Umale P."/>
            <person name="Araujo A.C."/>
            <person name="Kozik A."/>
            <person name="Kim K.D."/>
            <person name="Burow M.D."/>
            <person name="Varshney R.K."/>
            <person name="Wang X."/>
            <person name="Zhang X."/>
            <person name="Barkley N."/>
            <person name="Guimaraes P.M."/>
            <person name="Isobe S."/>
            <person name="Guo B."/>
            <person name="Liao B."/>
            <person name="Stalker H.T."/>
            <person name="Schmitz R.J."/>
            <person name="Scheffler B.E."/>
            <person name="Leal-Bertioli S.C."/>
            <person name="Xun X."/>
            <person name="Jackson S.A."/>
            <person name="Michelmore R."/>
            <person name="Ozias-Akins P."/>
        </authorList>
    </citation>
    <scope>NUCLEOTIDE SEQUENCE [LARGE SCALE GENOMIC DNA]</scope>
    <source>
        <strain evidence="4">cv. V14167</strain>
    </source>
</reference>
<evidence type="ECO:0000313" key="5">
    <source>
        <dbReference type="RefSeq" id="XP_052111608.1"/>
    </source>
</evidence>
<dbReference type="KEGG" id="adu:127739636"/>
<evidence type="ECO:0000256" key="3">
    <source>
        <dbReference type="ARBA" id="ARBA00023004"/>
    </source>
</evidence>
<dbReference type="AlphaFoldDB" id="A0A9C6TM85"/>
<proteinExistence type="predicted"/>
<keyword evidence="4" id="KW-1185">Reference proteome</keyword>
<dbReference type="Proteomes" id="UP000515211">
    <property type="component" value="Chromosome 10"/>
</dbReference>
<reference evidence="5" key="2">
    <citation type="submission" date="2025-08" db="UniProtKB">
        <authorList>
            <consortium name="RefSeq"/>
        </authorList>
    </citation>
    <scope>IDENTIFICATION</scope>
    <source>
        <tissue evidence="5">Whole plant</tissue>
    </source>
</reference>
<dbReference type="GeneID" id="127739636"/>
<protein>
    <submittedName>
        <fullName evidence="5">Cytochrome b5 domain-containing protein RLF-like</fullName>
    </submittedName>
</protein>
<dbReference type="GO" id="GO:0046872">
    <property type="term" value="F:metal ion binding"/>
    <property type="evidence" value="ECO:0007669"/>
    <property type="project" value="UniProtKB-KW"/>
</dbReference>
<dbReference type="InterPro" id="IPR051872">
    <property type="entry name" value="Cytochrome_b5/Flavoprotein_Rdt"/>
</dbReference>